<accession>A0ACB7RIJ0</accession>
<protein>
    <submittedName>
        <fullName evidence="1">Uncharacterized protein</fullName>
    </submittedName>
</protein>
<dbReference type="EMBL" id="CM023489">
    <property type="protein sequence ID" value="KAH6922095.1"/>
    <property type="molecule type" value="Genomic_DNA"/>
</dbReference>
<organism evidence="1 2">
    <name type="scientific">Hyalomma asiaticum</name>
    <name type="common">Tick</name>
    <dbReference type="NCBI Taxonomy" id="266040"/>
    <lineage>
        <taxon>Eukaryota</taxon>
        <taxon>Metazoa</taxon>
        <taxon>Ecdysozoa</taxon>
        <taxon>Arthropoda</taxon>
        <taxon>Chelicerata</taxon>
        <taxon>Arachnida</taxon>
        <taxon>Acari</taxon>
        <taxon>Parasitiformes</taxon>
        <taxon>Ixodida</taxon>
        <taxon>Ixodoidea</taxon>
        <taxon>Ixodidae</taxon>
        <taxon>Hyalomminae</taxon>
        <taxon>Hyalomma</taxon>
    </lineage>
</organism>
<sequence>MRNQVVIAVVVLCFSSALVDANAAVEAVLEQLKALVQDFIPDKATAQQYIEKIDSARDCLGIVKGINPDVIKQFADGIVPTVMECGGKHMGIADKTEKENAESSGMSPEDIKMFDDAGVTEVEAVIEQLKSLVRDFVTDKDKAQEYLSKIDSARGCLDLAKGMNPEIIKQIAKSALPTIMECGSQFIILKDPQERADKQSSGMTPDEIKMFDDASVSNVLRS</sequence>
<proteinExistence type="predicted"/>
<gene>
    <name evidence="1" type="ORF">HPB50_009507</name>
</gene>
<evidence type="ECO:0000313" key="1">
    <source>
        <dbReference type="EMBL" id="KAH6922095.1"/>
    </source>
</evidence>
<keyword evidence="2" id="KW-1185">Reference proteome</keyword>
<name>A0ACB7RIJ0_HYAAI</name>
<dbReference type="Proteomes" id="UP000821845">
    <property type="component" value="Chromosome 9"/>
</dbReference>
<evidence type="ECO:0000313" key="2">
    <source>
        <dbReference type="Proteomes" id="UP000821845"/>
    </source>
</evidence>
<reference evidence="1" key="1">
    <citation type="submission" date="2020-05" db="EMBL/GenBank/DDBJ databases">
        <title>Large-scale comparative analyses of tick genomes elucidate their genetic diversity and vector capacities.</title>
        <authorList>
            <person name="Jia N."/>
            <person name="Wang J."/>
            <person name="Shi W."/>
            <person name="Du L."/>
            <person name="Sun Y."/>
            <person name="Zhan W."/>
            <person name="Jiang J."/>
            <person name="Wang Q."/>
            <person name="Zhang B."/>
            <person name="Ji P."/>
            <person name="Sakyi L.B."/>
            <person name="Cui X."/>
            <person name="Yuan T."/>
            <person name="Jiang B."/>
            <person name="Yang W."/>
            <person name="Lam T.T.-Y."/>
            <person name="Chang Q."/>
            <person name="Ding S."/>
            <person name="Wang X."/>
            <person name="Zhu J."/>
            <person name="Ruan X."/>
            <person name="Zhao L."/>
            <person name="Wei J."/>
            <person name="Que T."/>
            <person name="Du C."/>
            <person name="Cheng J."/>
            <person name="Dai P."/>
            <person name="Han X."/>
            <person name="Huang E."/>
            <person name="Gao Y."/>
            <person name="Liu J."/>
            <person name="Shao H."/>
            <person name="Ye R."/>
            <person name="Li L."/>
            <person name="Wei W."/>
            <person name="Wang X."/>
            <person name="Wang C."/>
            <person name="Yang T."/>
            <person name="Huo Q."/>
            <person name="Li W."/>
            <person name="Guo W."/>
            <person name="Chen H."/>
            <person name="Zhou L."/>
            <person name="Ni X."/>
            <person name="Tian J."/>
            <person name="Zhou Y."/>
            <person name="Sheng Y."/>
            <person name="Liu T."/>
            <person name="Pan Y."/>
            <person name="Xia L."/>
            <person name="Li J."/>
            <person name="Zhao F."/>
            <person name="Cao W."/>
        </authorList>
    </citation>
    <scope>NUCLEOTIDE SEQUENCE</scope>
    <source>
        <strain evidence="1">Hyas-2018</strain>
    </source>
</reference>
<comment type="caution">
    <text evidence="1">The sequence shown here is derived from an EMBL/GenBank/DDBJ whole genome shotgun (WGS) entry which is preliminary data.</text>
</comment>